<name>A0A7C4YF30_UNCW3</name>
<dbReference type="SMART" id="SM00893">
    <property type="entry name" value="ETF"/>
    <property type="match status" value="1"/>
</dbReference>
<dbReference type="PIRSF" id="PIRSF000090">
    <property type="entry name" value="Beta-ETF"/>
    <property type="match status" value="1"/>
</dbReference>
<evidence type="ECO:0000256" key="1">
    <source>
        <dbReference type="ARBA" id="ARBA00007557"/>
    </source>
</evidence>
<feature type="domain" description="Electron transfer flavoprotein alpha/beta-subunit N-terminal" evidence="2">
    <location>
        <begin position="22"/>
        <end position="213"/>
    </location>
</feature>
<dbReference type="InterPro" id="IPR014730">
    <property type="entry name" value="ETF_a/b_N"/>
</dbReference>
<sequence>MDIIVCVKQVPDPENAKMDFETGRVLREGVKNIINPFDLYAIEESLRIKEKMGGTVTVISMGPPQAEEALREAIAMGADRAFLISSRAFAGADTLATSYTLSMGIKYIGKFDLIICGKQAIDGDTAQVGPGIAAHLNIPEITFVRKIDEITDSYIVAERLVEGGYEILKAPLPCLISVVKEINIPRLPSLKGKINAKKAVIPILTEKELNVDENRIGEKGSPTQVVKVFSPELKKEGIIFENEIEKGVDKVIEVLEKMGII</sequence>
<dbReference type="EMBL" id="DTHG01000024">
    <property type="protein sequence ID" value="HGW91285.1"/>
    <property type="molecule type" value="Genomic_DNA"/>
</dbReference>
<accession>A0A7C4YF30</accession>
<dbReference type="PANTHER" id="PTHR21294">
    <property type="entry name" value="ELECTRON TRANSFER FLAVOPROTEIN BETA-SUBUNIT"/>
    <property type="match status" value="1"/>
</dbReference>
<reference evidence="3" key="1">
    <citation type="journal article" date="2020" name="mSystems">
        <title>Genome- and Community-Level Interaction Insights into Carbon Utilization and Element Cycling Functions of Hydrothermarchaeota in Hydrothermal Sediment.</title>
        <authorList>
            <person name="Zhou Z."/>
            <person name="Liu Y."/>
            <person name="Xu W."/>
            <person name="Pan J."/>
            <person name="Luo Z.H."/>
            <person name="Li M."/>
        </authorList>
    </citation>
    <scope>NUCLEOTIDE SEQUENCE [LARGE SCALE GENOMIC DNA]</scope>
    <source>
        <strain evidence="3">SpSt-780</strain>
    </source>
</reference>
<proteinExistence type="inferred from homology"/>
<dbReference type="InterPro" id="IPR014729">
    <property type="entry name" value="Rossmann-like_a/b/a_fold"/>
</dbReference>
<dbReference type="SUPFAM" id="SSF52402">
    <property type="entry name" value="Adenine nucleotide alpha hydrolases-like"/>
    <property type="match status" value="1"/>
</dbReference>
<dbReference type="InterPro" id="IPR012255">
    <property type="entry name" value="ETF_b"/>
</dbReference>
<dbReference type="InterPro" id="IPR000049">
    <property type="entry name" value="ET-Flavoprotein_bsu_CS"/>
</dbReference>
<comment type="caution">
    <text evidence="3">The sequence shown here is derived from an EMBL/GenBank/DDBJ whole genome shotgun (WGS) entry which is preliminary data.</text>
</comment>
<dbReference type="AlphaFoldDB" id="A0A7C4YF30"/>
<dbReference type="PANTHER" id="PTHR21294:SF17">
    <property type="entry name" value="PROTEIN FIXA"/>
    <property type="match status" value="1"/>
</dbReference>
<dbReference type="GO" id="GO:0009055">
    <property type="term" value="F:electron transfer activity"/>
    <property type="evidence" value="ECO:0007669"/>
    <property type="project" value="InterPro"/>
</dbReference>
<evidence type="ECO:0000313" key="3">
    <source>
        <dbReference type="EMBL" id="HGW91285.1"/>
    </source>
</evidence>
<dbReference type="Pfam" id="PF01012">
    <property type="entry name" value="ETF"/>
    <property type="match status" value="1"/>
</dbReference>
<dbReference type="InterPro" id="IPR033948">
    <property type="entry name" value="ETF_beta_N"/>
</dbReference>
<dbReference type="Gene3D" id="3.40.50.620">
    <property type="entry name" value="HUPs"/>
    <property type="match status" value="1"/>
</dbReference>
<gene>
    <name evidence="3" type="ORF">ENV67_01935</name>
</gene>
<dbReference type="PROSITE" id="PS01065">
    <property type="entry name" value="ETF_BETA"/>
    <property type="match status" value="1"/>
</dbReference>
<comment type="similarity">
    <text evidence="1">Belongs to the ETF beta-subunit/FixA family.</text>
</comment>
<dbReference type="CDD" id="cd01714">
    <property type="entry name" value="ETF_beta"/>
    <property type="match status" value="1"/>
</dbReference>
<organism evidence="3">
    <name type="scientific">candidate division WOR-3 bacterium</name>
    <dbReference type="NCBI Taxonomy" id="2052148"/>
    <lineage>
        <taxon>Bacteria</taxon>
        <taxon>Bacteria division WOR-3</taxon>
    </lineage>
</organism>
<protein>
    <submittedName>
        <fullName evidence="3">Electron transfer flavoprotein subunit beta/FixA family protein</fullName>
    </submittedName>
</protein>
<evidence type="ECO:0000259" key="2">
    <source>
        <dbReference type="SMART" id="SM00893"/>
    </source>
</evidence>